<evidence type="ECO:0000313" key="2">
    <source>
        <dbReference type="EMBL" id="BAN07884.1"/>
    </source>
</evidence>
<dbReference type="InterPro" id="IPR000595">
    <property type="entry name" value="cNMP-bd_dom"/>
</dbReference>
<name>M5AGB4_LEVBR</name>
<dbReference type="PATRIC" id="fig|1001583.3.peg.2233"/>
<dbReference type="InterPro" id="IPR018490">
    <property type="entry name" value="cNMP-bd_dom_sf"/>
</dbReference>
<dbReference type="HOGENOM" id="CLU_075053_11_1_9"/>
<dbReference type="PANTHER" id="PTHR24567">
    <property type="entry name" value="CRP FAMILY TRANSCRIPTIONAL REGULATORY PROTEIN"/>
    <property type="match status" value="1"/>
</dbReference>
<feature type="domain" description="Cyclic nucleotide-binding" evidence="1">
    <location>
        <begin position="56"/>
        <end position="130"/>
    </location>
</feature>
<protein>
    <submittedName>
        <fullName evidence="2">Regulatory protein nsr</fullName>
    </submittedName>
</protein>
<dbReference type="GO" id="GO:0003700">
    <property type="term" value="F:DNA-binding transcription factor activity"/>
    <property type="evidence" value="ECO:0007669"/>
    <property type="project" value="TreeGrafter"/>
</dbReference>
<proteinExistence type="predicted"/>
<sequence>MNYNQYLARLTMRNLILGVIMVKINDANLVKQFILNSHYLAQFSTDITAQTQLIKFPAQSFIVKESATPEYIYYLVKGRAKLYDVMANGKVTLIDFFTPPCFIGEMELINPASTLYSVQAIEDCWCLAVSIRDNQSQLLNDPVFLKHVCIYLAQKNTRNIETASQNQSFSLAERLAAFILLTTYHHHYAEKHTQVAAYLGVSYRHLLYVLAQFVKAGYLVKDKPGYLVTNGTALQELSRDVTNSNR</sequence>
<dbReference type="SUPFAM" id="SSF51206">
    <property type="entry name" value="cAMP-binding domain-like"/>
    <property type="match status" value="1"/>
</dbReference>
<dbReference type="KEGG" id="lbk:LVISKB_2249"/>
<dbReference type="Gene3D" id="2.60.120.10">
    <property type="entry name" value="Jelly Rolls"/>
    <property type="match status" value="1"/>
</dbReference>
<evidence type="ECO:0000259" key="1">
    <source>
        <dbReference type="PROSITE" id="PS50042"/>
    </source>
</evidence>
<dbReference type="InterPro" id="IPR014710">
    <property type="entry name" value="RmlC-like_jellyroll"/>
</dbReference>
<dbReference type="Pfam" id="PF00027">
    <property type="entry name" value="cNMP_binding"/>
    <property type="match status" value="1"/>
</dbReference>
<dbReference type="PROSITE" id="PS50042">
    <property type="entry name" value="CNMP_BINDING_3"/>
    <property type="match status" value="1"/>
</dbReference>
<evidence type="ECO:0000313" key="3">
    <source>
        <dbReference type="Proteomes" id="UP000012042"/>
    </source>
</evidence>
<dbReference type="SUPFAM" id="SSF46785">
    <property type="entry name" value="Winged helix' DNA-binding domain"/>
    <property type="match status" value="1"/>
</dbReference>
<dbReference type="InterPro" id="IPR036390">
    <property type="entry name" value="WH_DNA-bd_sf"/>
</dbReference>
<reference evidence="2 3" key="1">
    <citation type="journal article" date="2013" name="PLoS ONE">
        <title>Genomic Analysis by Deep Sequencing of the Probiotic Lactobacillus brevis KB290 Harboring Nine Plasmids Reveals Genomic Stability.</title>
        <authorList>
            <person name="Fukao M."/>
            <person name="Oshima K."/>
            <person name="Morita H."/>
            <person name="Toh H."/>
            <person name="Suda W."/>
            <person name="Kim S.W."/>
            <person name="Suzuki S."/>
            <person name="Yakabe T."/>
            <person name="Hattori M."/>
            <person name="Yajima N."/>
        </authorList>
    </citation>
    <scope>NUCLEOTIDE SEQUENCE [LARGE SCALE GENOMIC DNA]</scope>
    <source>
        <strain evidence="2 3">KB290</strain>
    </source>
</reference>
<dbReference type="AlphaFoldDB" id="M5AGB4"/>
<dbReference type="Proteomes" id="UP000012042">
    <property type="component" value="Chromosome"/>
</dbReference>
<dbReference type="InterPro" id="IPR050397">
    <property type="entry name" value="Env_Response_Regulators"/>
</dbReference>
<dbReference type="EMBL" id="AP012167">
    <property type="protein sequence ID" value="BAN07884.1"/>
    <property type="molecule type" value="Genomic_DNA"/>
</dbReference>
<dbReference type="SMART" id="SM00100">
    <property type="entry name" value="cNMP"/>
    <property type="match status" value="1"/>
</dbReference>
<dbReference type="PANTHER" id="PTHR24567:SF26">
    <property type="entry name" value="REGULATORY PROTEIN YEIL"/>
    <property type="match status" value="1"/>
</dbReference>
<dbReference type="CDD" id="cd00038">
    <property type="entry name" value="CAP_ED"/>
    <property type="match status" value="1"/>
</dbReference>
<accession>M5AGB4</accession>
<dbReference type="NCBIfam" id="NF007707">
    <property type="entry name" value="PRK10402.1"/>
    <property type="match status" value="1"/>
</dbReference>
<dbReference type="GO" id="GO:0005829">
    <property type="term" value="C:cytosol"/>
    <property type="evidence" value="ECO:0007669"/>
    <property type="project" value="TreeGrafter"/>
</dbReference>
<organism evidence="2 3">
    <name type="scientific">Levilactobacillus brevis KB290</name>
    <dbReference type="NCBI Taxonomy" id="1001583"/>
    <lineage>
        <taxon>Bacteria</taxon>
        <taxon>Bacillati</taxon>
        <taxon>Bacillota</taxon>
        <taxon>Bacilli</taxon>
        <taxon>Lactobacillales</taxon>
        <taxon>Lactobacillaceae</taxon>
        <taxon>Levilactobacillus</taxon>
    </lineage>
</organism>
<gene>
    <name evidence="2" type="ORF">LVISKB_2249</name>
</gene>